<keyword evidence="9" id="KW-1185">Reference proteome</keyword>
<dbReference type="InterPro" id="IPR001789">
    <property type="entry name" value="Sig_transdc_resp-reg_receiver"/>
</dbReference>
<evidence type="ECO:0000259" key="6">
    <source>
        <dbReference type="PROSITE" id="PS50043"/>
    </source>
</evidence>
<dbReference type="PROSITE" id="PS50043">
    <property type="entry name" value="HTH_LUXR_2"/>
    <property type="match status" value="1"/>
</dbReference>
<feature type="domain" description="HTH luxR-type" evidence="6">
    <location>
        <begin position="195"/>
        <end position="260"/>
    </location>
</feature>
<feature type="modified residue" description="4-aspartylphosphate" evidence="5">
    <location>
        <position position="96"/>
    </location>
</feature>
<keyword evidence="4" id="KW-0804">Transcription</keyword>
<dbReference type="Pfam" id="PF00072">
    <property type="entry name" value="Response_reg"/>
    <property type="match status" value="1"/>
</dbReference>
<dbReference type="InterPro" id="IPR058245">
    <property type="entry name" value="NreC/VraR/RcsB-like_REC"/>
</dbReference>
<evidence type="ECO:0008006" key="10">
    <source>
        <dbReference type="Google" id="ProtNLM"/>
    </source>
</evidence>
<dbReference type="SUPFAM" id="SSF46894">
    <property type="entry name" value="C-terminal effector domain of the bipartite response regulators"/>
    <property type="match status" value="1"/>
</dbReference>
<proteinExistence type="predicted"/>
<dbReference type="InterPro" id="IPR016032">
    <property type="entry name" value="Sig_transdc_resp-reg_C-effctor"/>
</dbReference>
<accession>A0A223D4I4</accession>
<dbReference type="CDD" id="cd06170">
    <property type="entry name" value="LuxR_C_like"/>
    <property type="match status" value="1"/>
</dbReference>
<dbReference type="PANTHER" id="PTHR43214">
    <property type="entry name" value="TWO-COMPONENT RESPONSE REGULATOR"/>
    <property type="match status" value="1"/>
</dbReference>
<dbReference type="InterPro" id="IPR039420">
    <property type="entry name" value="WalR-like"/>
</dbReference>
<evidence type="ECO:0000313" key="8">
    <source>
        <dbReference type="EMBL" id="ASS76539.1"/>
    </source>
</evidence>
<evidence type="ECO:0000313" key="9">
    <source>
        <dbReference type="Proteomes" id="UP000214688"/>
    </source>
</evidence>
<organism evidence="8 9">
    <name type="scientific">Tumebacillus algifaecis</name>
    <dbReference type="NCBI Taxonomy" id="1214604"/>
    <lineage>
        <taxon>Bacteria</taxon>
        <taxon>Bacillati</taxon>
        <taxon>Bacillota</taxon>
        <taxon>Bacilli</taxon>
        <taxon>Bacillales</taxon>
        <taxon>Alicyclobacillaceae</taxon>
        <taxon>Tumebacillus</taxon>
    </lineage>
</organism>
<name>A0A223D4I4_9BACL</name>
<dbReference type="SUPFAM" id="SSF52172">
    <property type="entry name" value="CheY-like"/>
    <property type="match status" value="1"/>
</dbReference>
<dbReference type="InterPro" id="IPR011006">
    <property type="entry name" value="CheY-like_superfamily"/>
</dbReference>
<keyword evidence="3" id="KW-0238">DNA-binding</keyword>
<dbReference type="SMART" id="SM00448">
    <property type="entry name" value="REC"/>
    <property type="match status" value="1"/>
</dbReference>
<dbReference type="PANTHER" id="PTHR43214:SF43">
    <property type="entry name" value="TWO-COMPONENT RESPONSE REGULATOR"/>
    <property type="match status" value="1"/>
</dbReference>
<dbReference type="PRINTS" id="PR00038">
    <property type="entry name" value="HTHLUXR"/>
</dbReference>
<dbReference type="KEGG" id="tab:CIG75_17280"/>
<dbReference type="Gene3D" id="3.40.50.2300">
    <property type="match status" value="1"/>
</dbReference>
<protein>
    <recommendedName>
        <fullName evidence="10">DNA-binding response regulator</fullName>
    </recommendedName>
</protein>
<dbReference type="Pfam" id="PF00196">
    <property type="entry name" value="GerE"/>
    <property type="match status" value="1"/>
</dbReference>
<feature type="domain" description="Response regulatory" evidence="7">
    <location>
        <begin position="45"/>
        <end position="161"/>
    </location>
</feature>
<dbReference type="AlphaFoldDB" id="A0A223D4I4"/>
<evidence type="ECO:0000256" key="5">
    <source>
        <dbReference type="PROSITE-ProRule" id="PRU00169"/>
    </source>
</evidence>
<keyword evidence="1 5" id="KW-0597">Phosphoprotein</keyword>
<dbReference type="GO" id="GO:0006355">
    <property type="term" value="P:regulation of DNA-templated transcription"/>
    <property type="evidence" value="ECO:0007669"/>
    <property type="project" value="InterPro"/>
</dbReference>
<dbReference type="InterPro" id="IPR000792">
    <property type="entry name" value="Tscrpt_reg_LuxR_C"/>
</dbReference>
<evidence type="ECO:0000256" key="1">
    <source>
        <dbReference type="ARBA" id="ARBA00022553"/>
    </source>
</evidence>
<reference evidence="8 9" key="1">
    <citation type="journal article" date="2015" name="Int. J. Syst. Evol. Microbiol.">
        <title>Tumebacillus algifaecis sp. nov., isolated from decomposing algal scum.</title>
        <authorList>
            <person name="Wu Y.F."/>
            <person name="Zhang B."/>
            <person name="Xing P."/>
            <person name="Wu Q.L."/>
            <person name="Liu S.J."/>
        </authorList>
    </citation>
    <scope>NUCLEOTIDE SEQUENCE [LARGE SCALE GENOMIC DNA]</scope>
    <source>
        <strain evidence="8 9">THMBR28</strain>
    </source>
</reference>
<dbReference type="PROSITE" id="PS50110">
    <property type="entry name" value="RESPONSE_REGULATORY"/>
    <property type="match status" value="1"/>
</dbReference>
<evidence type="ECO:0000259" key="7">
    <source>
        <dbReference type="PROSITE" id="PS50110"/>
    </source>
</evidence>
<dbReference type="Proteomes" id="UP000214688">
    <property type="component" value="Chromosome"/>
</dbReference>
<keyword evidence="2" id="KW-0805">Transcription regulation</keyword>
<sequence>MLGNSNREVDNISRFLRIALWVTIEGRVARADTENEGTSALSHLRIVLADDQVLLRDALKTIINLEDDMEVIATAGNGLEAFEKAKELQPDLVLMDIKMPGVNGIEGITIIKKHLPEMKVLILTTFDEEDFIVEGLLKGAVGYLLKDIQGDKLIQSIREAVNGQLMLPVQVANRLAARLHHLSTPEQKSAEEERSKRRGFYLTDREREVAVLMVQGLKNRQIADALFMSEGTVKNYVSVIYSKVGIHDRATVVTLLQEMLEEDGPATSAE</sequence>
<gene>
    <name evidence="8" type="ORF">CIG75_17280</name>
</gene>
<dbReference type="OrthoDB" id="9779069at2"/>
<dbReference type="GO" id="GO:0003677">
    <property type="term" value="F:DNA binding"/>
    <property type="evidence" value="ECO:0007669"/>
    <property type="project" value="UniProtKB-KW"/>
</dbReference>
<evidence type="ECO:0000256" key="4">
    <source>
        <dbReference type="ARBA" id="ARBA00023163"/>
    </source>
</evidence>
<dbReference type="EMBL" id="CP022657">
    <property type="protein sequence ID" value="ASS76539.1"/>
    <property type="molecule type" value="Genomic_DNA"/>
</dbReference>
<evidence type="ECO:0000256" key="2">
    <source>
        <dbReference type="ARBA" id="ARBA00023015"/>
    </source>
</evidence>
<dbReference type="SMART" id="SM00421">
    <property type="entry name" value="HTH_LUXR"/>
    <property type="match status" value="1"/>
</dbReference>
<dbReference type="GO" id="GO:0000160">
    <property type="term" value="P:phosphorelay signal transduction system"/>
    <property type="evidence" value="ECO:0007669"/>
    <property type="project" value="InterPro"/>
</dbReference>
<dbReference type="CDD" id="cd17535">
    <property type="entry name" value="REC_NarL-like"/>
    <property type="match status" value="1"/>
</dbReference>
<evidence type="ECO:0000256" key="3">
    <source>
        <dbReference type="ARBA" id="ARBA00023125"/>
    </source>
</evidence>